<evidence type="ECO:0000313" key="1">
    <source>
        <dbReference type="EMBL" id="MCB5194996.1"/>
    </source>
</evidence>
<gene>
    <name evidence="1" type="ORF">LG219_01660</name>
</gene>
<evidence type="ECO:0000313" key="2">
    <source>
        <dbReference type="Proteomes" id="UP001198034"/>
    </source>
</evidence>
<protein>
    <submittedName>
        <fullName evidence="1">Uncharacterized protein</fullName>
    </submittedName>
</protein>
<comment type="caution">
    <text evidence="1">The sequence shown here is derived from an EMBL/GenBank/DDBJ whole genome shotgun (WGS) entry which is preliminary data.</text>
</comment>
<proteinExistence type="predicted"/>
<reference evidence="1 2" key="1">
    <citation type="submission" date="2021-10" db="EMBL/GenBank/DDBJ databases">
        <authorList>
            <person name="Chen M."/>
        </authorList>
    </citation>
    <scope>NUCLEOTIDE SEQUENCE [LARGE SCALE GENOMIC DNA]</scope>
    <source>
        <strain evidence="1 2">H3-26</strain>
    </source>
</reference>
<dbReference type="Proteomes" id="UP001198034">
    <property type="component" value="Unassembled WGS sequence"/>
</dbReference>
<name>A0ABS8BH09_9NEIS</name>
<dbReference type="EMBL" id="JAJAWG010000001">
    <property type="protein sequence ID" value="MCB5194996.1"/>
    <property type="molecule type" value="Genomic_DNA"/>
</dbReference>
<accession>A0ABS8BH09</accession>
<sequence length="219" mass="23919">MKILPIVAICLPLVVQAEDVFHGYEAYYSTLPARLFLGERHDLQLDSITESNDLAYAWQGSEAGAQHSATLRGGRIKVDGKFLKNRSVKAFPGEVVDAGDLGRGSSVFFAKGWACLEGVAPSASGTAVRHKSVYLIQLDKQHPKAWKLASLFASCSNIRKNMDAITFDKAEYLYQEGSDTPTGIAFTEYAIQGNGFVQVGNERKASFVEAGNVYKFSLK</sequence>
<keyword evidence="2" id="KW-1185">Reference proteome</keyword>
<dbReference type="RefSeq" id="WP_226762811.1">
    <property type="nucleotide sequence ID" value="NZ_JAJAWG010000001.1"/>
</dbReference>
<organism evidence="1 2">
    <name type="scientific">Deefgea salmonis</name>
    <dbReference type="NCBI Taxonomy" id="2875502"/>
    <lineage>
        <taxon>Bacteria</taxon>
        <taxon>Pseudomonadati</taxon>
        <taxon>Pseudomonadota</taxon>
        <taxon>Betaproteobacteria</taxon>
        <taxon>Neisseriales</taxon>
        <taxon>Chitinibacteraceae</taxon>
        <taxon>Deefgea</taxon>
    </lineage>
</organism>